<dbReference type="GO" id="GO:0003964">
    <property type="term" value="F:RNA-directed DNA polymerase activity"/>
    <property type="evidence" value="ECO:0007669"/>
    <property type="project" value="UniProtKB-EC"/>
</dbReference>
<comment type="caution">
    <text evidence="3">The sequence shown here is derived from an EMBL/GenBank/DDBJ whole genome shotgun (WGS) entry which is preliminary data.</text>
</comment>
<dbReference type="PANTHER" id="PTHR34072">
    <property type="entry name" value="ENZYMATIC POLYPROTEIN-RELATED"/>
    <property type="match status" value="1"/>
</dbReference>
<accession>A0A4C1SL93</accession>
<dbReference type="Gene3D" id="3.30.70.270">
    <property type="match status" value="1"/>
</dbReference>
<dbReference type="OrthoDB" id="425619at2759"/>
<evidence type="ECO:0000256" key="1">
    <source>
        <dbReference type="ARBA" id="ARBA00012493"/>
    </source>
</evidence>
<dbReference type="AlphaFoldDB" id="A0A4C1SL93"/>
<dbReference type="FunFam" id="3.30.70.270:FF:000020">
    <property type="entry name" value="Transposon Tf2-6 polyprotein-like Protein"/>
    <property type="match status" value="1"/>
</dbReference>
<dbReference type="InterPro" id="IPR043502">
    <property type="entry name" value="DNA/RNA_pol_sf"/>
</dbReference>
<dbReference type="STRING" id="151549.A0A4C1SL93"/>
<name>A0A4C1SL93_EUMVA</name>
<reference evidence="3 4" key="1">
    <citation type="journal article" date="2019" name="Commun. Biol.">
        <title>The bagworm genome reveals a unique fibroin gene that provides high tensile strength.</title>
        <authorList>
            <person name="Kono N."/>
            <person name="Nakamura H."/>
            <person name="Ohtoshi R."/>
            <person name="Tomita M."/>
            <person name="Numata K."/>
            <person name="Arakawa K."/>
        </authorList>
    </citation>
    <scope>NUCLEOTIDE SEQUENCE [LARGE SCALE GENOMIC DNA]</scope>
</reference>
<protein>
    <recommendedName>
        <fullName evidence="1">RNA-directed DNA polymerase</fullName>
        <ecNumber evidence="1">2.7.7.49</ecNumber>
    </recommendedName>
</protein>
<dbReference type="InterPro" id="IPR041577">
    <property type="entry name" value="RT_RNaseH_2"/>
</dbReference>
<sequence>MLKYSLMLAMKARPRPQKLHELGSFLELCSYYRRFEPNFATAAANLHELTKKSSVYRWIEEQEEKAFQIWKRLLCTVPVLSYPVAGEKFVLHTDASGYGIVGMLSQVVNAVWKVIGY</sequence>
<dbReference type="InterPro" id="IPR043128">
    <property type="entry name" value="Rev_trsase/Diguanyl_cyclase"/>
</dbReference>
<evidence type="ECO:0000313" key="3">
    <source>
        <dbReference type="EMBL" id="GBP02983.1"/>
    </source>
</evidence>
<gene>
    <name evidence="3" type="primary">pol</name>
    <name evidence="3" type="ORF">EVAR_69130_1</name>
</gene>
<keyword evidence="4" id="KW-1185">Reference proteome</keyword>
<proteinExistence type="predicted"/>
<dbReference type="EMBL" id="BGZK01003611">
    <property type="protein sequence ID" value="GBP02983.1"/>
    <property type="molecule type" value="Genomic_DNA"/>
</dbReference>
<organism evidence="3 4">
    <name type="scientific">Eumeta variegata</name>
    <name type="common">Bagworm moth</name>
    <name type="synonym">Eumeta japonica</name>
    <dbReference type="NCBI Taxonomy" id="151549"/>
    <lineage>
        <taxon>Eukaryota</taxon>
        <taxon>Metazoa</taxon>
        <taxon>Ecdysozoa</taxon>
        <taxon>Arthropoda</taxon>
        <taxon>Hexapoda</taxon>
        <taxon>Insecta</taxon>
        <taxon>Pterygota</taxon>
        <taxon>Neoptera</taxon>
        <taxon>Endopterygota</taxon>
        <taxon>Lepidoptera</taxon>
        <taxon>Glossata</taxon>
        <taxon>Ditrysia</taxon>
        <taxon>Tineoidea</taxon>
        <taxon>Psychidae</taxon>
        <taxon>Oiketicinae</taxon>
        <taxon>Eumeta</taxon>
    </lineage>
</organism>
<feature type="domain" description="Reverse transcriptase/retrotransposon-derived protein RNase H-like" evidence="2">
    <location>
        <begin position="60"/>
        <end position="117"/>
    </location>
</feature>
<dbReference type="Pfam" id="PF17919">
    <property type="entry name" value="RT_RNaseH_2"/>
    <property type="match status" value="1"/>
</dbReference>
<evidence type="ECO:0000313" key="4">
    <source>
        <dbReference type="Proteomes" id="UP000299102"/>
    </source>
</evidence>
<evidence type="ECO:0000259" key="2">
    <source>
        <dbReference type="Pfam" id="PF17919"/>
    </source>
</evidence>
<dbReference type="Proteomes" id="UP000299102">
    <property type="component" value="Unassembled WGS sequence"/>
</dbReference>
<dbReference type="EC" id="2.7.7.49" evidence="1"/>
<dbReference type="SUPFAM" id="SSF56672">
    <property type="entry name" value="DNA/RNA polymerases"/>
    <property type="match status" value="1"/>
</dbReference>